<dbReference type="Gene3D" id="3.40.50.150">
    <property type="entry name" value="Vaccinia Virus protein VP39"/>
    <property type="match status" value="1"/>
</dbReference>
<feature type="domain" description="PRMT5 arginine-N-methyltransferase" evidence="2">
    <location>
        <begin position="171"/>
        <end position="310"/>
    </location>
</feature>
<dbReference type="InterPro" id="IPR029063">
    <property type="entry name" value="SAM-dependent_MTases_sf"/>
</dbReference>
<dbReference type="GO" id="GO:0005634">
    <property type="term" value="C:nucleus"/>
    <property type="evidence" value="ECO:0007669"/>
    <property type="project" value="TreeGrafter"/>
</dbReference>
<accession>A0A2V1ANQ9</accession>
<dbReference type="GO" id="GO:0005829">
    <property type="term" value="C:cytosol"/>
    <property type="evidence" value="ECO:0007669"/>
    <property type="project" value="TreeGrafter"/>
</dbReference>
<gene>
    <name evidence="3" type="ORF">CXQ85_003211</name>
</gene>
<dbReference type="InterPro" id="IPR035075">
    <property type="entry name" value="PRMT5"/>
</dbReference>
<keyword evidence="1" id="KW-0949">S-adenosyl-L-methionine</keyword>
<dbReference type="Proteomes" id="UP000244309">
    <property type="component" value="Unassembled WGS sequence"/>
</dbReference>
<dbReference type="EMBL" id="PKFO01000002">
    <property type="protein sequence ID" value="PVH19372.1"/>
    <property type="molecule type" value="Genomic_DNA"/>
</dbReference>
<comment type="caution">
    <text evidence="3">The sequence shown here is derived from an EMBL/GenBank/DDBJ whole genome shotgun (WGS) entry which is preliminary data.</text>
</comment>
<dbReference type="AlphaFoldDB" id="A0A2V1ANQ9"/>
<evidence type="ECO:0000259" key="2">
    <source>
        <dbReference type="Pfam" id="PF05185"/>
    </source>
</evidence>
<dbReference type="PANTHER" id="PTHR10738">
    <property type="entry name" value="PROTEIN ARGININE N-METHYLTRANSFERASE 5"/>
    <property type="match status" value="1"/>
</dbReference>
<dbReference type="SUPFAM" id="SSF53335">
    <property type="entry name" value="S-adenosyl-L-methionine-dependent methyltransferases"/>
    <property type="match status" value="1"/>
</dbReference>
<organism evidence="3 4">
    <name type="scientific">Candidozyma haemuli</name>
    <dbReference type="NCBI Taxonomy" id="45357"/>
    <lineage>
        <taxon>Eukaryota</taxon>
        <taxon>Fungi</taxon>
        <taxon>Dikarya</taxon>
        <taxon>Ascomycota</taxon>
        <taxon>Saccharomycotina</taxon>
        <taxon>Pichiomycetes</taxon>
        <taxon>Metschnikowiaceae</taxon>
        <taxon>Candidozyma</taxon>
    </lineage>
</organism>
<dbReference type="GO" id="GO:0006355">
    <property type="term" value="P:regulation of DNA-templated transcription"/>
    <property type="evidence" value="ECO:0007669"/>
    <property type="project" value="TreeGrafter"/>
</dbReference>
<name>A0A2V1ANQ9_9ASCO</name>
<evidence type="ECO:0000256" key="1">
    <source>
        <dbReference type="ARBA" id="ARBA00022691"/>
    </source>
</evidence>
<dbReference type="PANTHER" id="PTHR10738:SF0">
    <property type="entry name" value="PROTEIN ARGININE N-METHYLTRANSFERASE 5"/>
    <property type="match status" value="1"/>
</dbReference>
<dbReference type="GO" id="GO:0016274">
    <property type="term" value="F:protein-arginine N-methyltransferase activity"/>
    <property type="evidence" value="ECO:0007669"/>
    <property type="project" value="InterPro"/>
</dbReference>
<dbReference type="GeneID" id="37008542"/>
<proteinExistence type="predicted"/>
<dbReference type="RefSeq" id="XP_025340312.1">
    <property type="nucleotide sequence ID" value="XM_025486864.1"/>
</dbReference>
<keyword evidence="4" id="KW-1185">Reference proteome</keyword>
<reference evidence="3 4" key="1">
    <citation type="submission" date="2017-12" db="EMBL/GenBank/DDBJ databases">
        <title>Genome Sequence of a Multidrug-Resistant Candida haemulonii Isolate from a Patient with Chronic Leg Ulcers in Israel.</title>
        <authorList>
            <person name="Chow N.A."/>
            <person name="Gade L."/>
            <person name="Batra D."/>
            <person name="Rowe L.A."/>
            <person name="Ben-Ami R."/>
            <person name="Loparev V.N."/>
            <person name="Litvintseva A.P."/>
        </authorList>
    </citation>
    <scope>NUCLEOTIDE SEQUENCE [LARGE SCALE GENOMIC DNA]</scope>
    <source>
        <strain evidence="3 4">B11899</strain>
    </source>
</reference>
<sequence length="316" mass="35630">MTRLGAVVSKDSHLQLRGIDFFIPCFSLACADPKKVSHIFLEDLNQYVPDPGISYLIRLPDGMEPSEFLSQLSSMDASFVVVVPVIENWHYWNVLQQFQDRVDYVLDARSQLSSEWMERFKSLKFTAVTIISPSFETLALKKTQPDLLLLPTDLDVEGVAKGREHATALTQKSMQEQYINFFIDPLQPLTQEMPLEVYETFEQDEAKYEAYEEAIDLAVADILNQKKKDRLTILVVGPGKGPLLAFAAKYMDSADIIAVEKNPKCIPVLHEHNKTMWKNNITIIEGDIRDIISTLGPVDLAISELIGSFGLMSTQS</sequence>
<evidence type="ECO:0000313" key="4">
    <source>
        <dbReference type="Proteomes" id="UP000244309"/>
    </source>
</evidence>
<dbReference type="Pfam" id="PF05185">
    <property type="entry name" value="PRMT5"/>
    <property type="match status" value="1"/>
</dbReference>
<dbReference type="CDD" id="cd02440">
    <property type="entry name" value="AdoMet_MTases"/>
    <property type="match status" value="1"/>
</dbReference>
<dbReference type="OrthoDB" id="1368803at2759"/>
<protein>
    <recommendedName>
        <fullName evidence="2">PRMT5 arginine-N-methyltransferase domain-containing protein</fullName>
    </recommendedName>
</protein>
<dbReference type="STRING" id="45357.A0A2V1ANQ9"/>
<dbReference type="VEuPathDB" id="FungiDB:CXQ85_003211"/>
<dbReference type="InterPro" id="IPR025799">
    <property type="entry name" value="Arg_MeTrfase"/>
</dbReference>
<evidence type="ECO:0000313" key="3">
    <source>
        <dbReference type="EMBL" id="PVH19372.1"/>
    </source>
</evidence>